<dbReference type="InterPro" id="IPR005467">
    <property type="entry name" value="His_kinase_dom"/>
</dbReference>
<feature type="transmembrane region" description="Helical" evidence="7">
    <location>
        <begin position="147"/>
        <end position="165"/>
    </location>
</feature>
<dbReference type="GO" id="GO:0005886">
    <property type="term" value="C:plasma membrane"/>
    <property type="evidence" value="ECO:0007669"/>
    <property type="project" value="TreeGrafter"/>
</dbReference>
<dbReference type="PANTHER" id="PTHR43047">
    <property type="entry name" value="TWO-COMPONENT HISTIDINE PROTEIN KINASE"/>
    <property type="match status" value="1"/>
</dbReference>
<dbReference type="InterPro" id="IPR004358">
    <property type="entry name" value="Sig_transdc_His_kin-like_C"/>
</dbReference>
<evidence type="ECO:0000313" key="10">
    <source>
        <dbReference type="Proteomes" id="UP000785679"/>
    </source>
</evidence>
<comment type="catalytic activity">
    <reaction evidence="1">
        <text>ATP + protein L-histidine = ADP + protein N-phospho-L-histidine.</text>
        <dbReference type="EC" id="2.7.13.3"/>
    </reaction>
</comment>
<dbReference type="InterPro" id="IPR036890">
    <property type="entry name" value="HATPase_C_sf"/>
</dbReference>
<evidence type="ECO:0000256" key="1">
    <source>
        <dbReference type="ARBA" id="ARBA00000085"/>
    </source>
</evidence>
<feature type="compositionally biased region" description="Polar residues" evidence="6">
    <location>
        <begin position="1476"/>
        <end position="1495"/>
    </location>
</feature>
<feature type="compositionally biased region" description="Polar residues" evidence="6">
    <location>
        <begin position="999"/>
        <end position="1008"/>
    </location>
</feature>
<keyword evidence="5" id="KW-0418">Kinase</keyword>
<organism evidence="9 10">
    <name type="scientific">Halteria grandinella</name>
    <dbReference type="NCBI Taxonomy" id="5974"/>
    <lineage>
        <taxon>Eukaryota</taxon>
        <taxon>Sar</taxon>
        <taxon>Alveolata</taxon>
        <taxon>Ciliophora</taxon>
        <taxon>Intramacronucleata</taxon>
        <taxon>Spirotrichea</taxon>
        <taxon>Stichotrichia</taxon>
        <taxon>Sporadotrichida</taxon>
        <taxon>Halteriidae</taxon>
        <taxon>Halteria</taxon>
    </lineage>
</organism>
<keyword evidence="7" id="KW-0812">Transmembrane</keyword>
<feature type="compositionally biased region" description="Polar residues" evidence="6">
    <location>
        <begin position="1502"/>
        <end position="1517"/>
    </location>
</feature>
<evidence type="ECO:0000259" key="8">
    <source>
        <dbReference type="PROSITE" id="PS50109"/>
    </source>
</evidence>
<feature type="transmembrane region" description="Helical" evidence="7">
    <location>
        <begin position="253"/>
        <end position="271"/>
    </location>
</feature>
<dbReference type="PRINTS" id="PR00344">
    <property type="entry name" value="BCTRLSENSOR"/>
</dbReference>
<dbReference type="SUPFAM" id="SSF55874">
    <property type="entry name" value="ATPase domain of HSP90 chaperone/DNA topoisomerase II/histidine kinase"/>
    <property type="match status" value="1"/>
</dbReference>
<dbReference type="Pfam" id="PF02518">
    <property type="entry name" value="HATPase_c"/>
    <property type="match status" value="1"/>
</dbReference>
<evidence type="ECO:0000256" key="4">
    <source>
        <dbReference type="ARBA" id="ARBA00022679"/>
    </source>
</evidence>
<feature type="region of interest" description="Disordered" evidence="6">
    <location>
        <begin position="999"/>
        <end position="1066"/>
    </location>
</feature>
<feature type="region of interest" description="Disordered" evidence="6">
    <location>
        <begin position="1476"/>
        <end position="1557"/>
    </location>
</feature>
<evidence type="ECO:0000256" key="2">
    <source>
        <dbReference type="ARBA" id="ARBA00012438"/>
    </source>
</evidence>
<keyword evidence="7" id="KW-0472">Membrane</keyword>
<gene>
    <name evidence="9" type="ORF">FGO68_gene5960</name>
</gene>
<evidence type="ECO:0000256" key="7">
    <source>
        <dbReference type="SAM" id="Phobius"/>
    </source>
</evidence>
<protein>
    <recommendedName>
        <fullName evidence="2">histidine kinase</fullName>
        <ecNumber evidence="2">2.7.13.3</ecNumber>
    </recommendedName>
</protein>
<feature type="compositionally biased region" description="Polar residues" evidence="6">
    <location>
        <begin position="1036"/>
        <end position="1047"/>
    </location>
</feature>
<accession>A0A8J8P5Q3</accession>
<comment type="caution">
    <text evidence="9">The sequence shown here is derived from an EMBL/GenBank/DDBJ whole genome shotgun (WGS) entry which is preliminary data.</text>
</comment>
<feature type="compositionally biased region" description="Basic and acidic residues" evidence="6">
    <location>
        <begin position="11"/>
        <end position="20"/>
    </location>
</feature>
<keyword evidence="3" id="KW-0597">Phosphoprotein</keyword>
<feature type="transmembrane region" description="Helical" evidence="7">
    <location>
        <begin position="196"/>
        <end position="217"/>
    </location>
</feature>
<dbReference type="PROSITE" id="PS50109">
    <property type="entry name" value="HIS_KIN"/>
    <property type="match status" value="1"/>
</dbReference>
<dbReference type="GO" id="GO:0000155">
    <property type="term" value="F:phosphorelay sensor kinase activity"/>
    <property type="evidence" value="ECO:0007669"/>
    <property type="project" value="InterPro"/>
</dbReference>
<name>A0A8J8P5Q3_HALGN</name>
<keyword evidence="4" id="KW-0808">Transferase</keyword>
<dbReference type="Gene3D" id="3.30.565.10">
    <property type="entry name" value="Histidine kinase-like ATPase, C-terminal domain"/>
    <property type="match status" value="1"/>
</dbReference>
<evidence type="ECO:0000256" key="5">
    <source>
        <dbReference type="ARBA" id="ARBA00022777"/>
    </source>
</evidence>
<reference evidence="9" key="1">
    <citation type="submission" date="2019-06" db="EMBL/GenBank/DDBJ databases">
        <authorList>
            <person name="Zheng W."/>
        </authorList>
    </citation>
    <scope>NUCLEOTIDE SEQUENCE</scope>
    <source>
        <strain evidence="9">QDHG01</strain>
    </source>
</reference>
<feature type="transmembrane region" description="Helical" evidence="7">
    <location>
        <begin position="323"/>
        <end position="346"/>
    </location>
</feature>
<keyword evidence="10" id="KW-1185">Reference proteome</keyword>
<evidence type="ECO:0000256" key="6">
    <source>
        <dbReference type="SAM" id="MobiDB-lite"/>
    </source>
</evidence>
<evidence type="ECO:0000256" key="3">
    <source>
        <dbReference type="ARBA" id="ARBA00022553"/>
    </source>
</evidence>
<dbReference type="PANTHER" id="PTHR43047:SF72">
    <property type="entry name" value="OSMOSENSING HISTIDINE PROTEIN KINASE SLN1"/>
    <property type="match status" value="1"/>
</dbReference>
<dbReference type="GO" id="GO:0009927">
    <property type="term" value="F:histidine phosphotransfer kinase activity"/>
    <property type="evidence" value="ECO:0007669"/>
    <property type="project" value="TreeGrafter"/>
</dbReference>
<dbReference type="EC" id="2.7.13.3" evidence="2"/>
<proteinExistence type="predicted"/>
<dbReference type="CDD" id="cd00082">
    <property type="entry name" value="HisKA"/>
    <property type="match status" value="1"/>
</dbReference>
<dbReference type="OrthoDB" id="60033at2759"/>
<feature type="domain" description="Histidine kinase" evidence="8">
    <location>
        <begin position="602"/>
        <end position="898"/>
    </location>
</feature>
<dbReference type="InterPro" id="IPR003661">
    <property type="entry name" value="HisK_dim/P_dom"/>
</dbReference>
<feature type="region of interest" description="Disordered" evidence="6">
    <location>
        <begin position="1"/>
        <end position="44"/>
    </location>
</feature>
<sequence>MLKRGYSLKGNKREIMENHTKGSKPVTSRFSRGTFDNLDSDREEVVPNQGNLLEVKKEQNRQNGNELFTANSRMYSRQVVLTKRDSFKEKKRPWYYFGCNCQRSTKEEKRQMAQLKKLKTSDTDDDDSRVQESKEELDFLRMKNQSLALSVILEIYMVAIVITEVNRLMHEEAHENCNSVYFYTFSLLKHPDATNAVPYTLLWLRVVILILHFMFVVTQLIKPKLQKRLTRLIPFISIMVWVVFSHLQLEINIVQSQIFMLGEFVIMPLVLIGQCQAAVAQRFNNVISISILQLLSHGFPVYMSSKLSKQQYLECGTPELKPFFLDIILPGVFIHFIGFVLILSLVQRLVDTLSQERINAEIVRGEYNKILEKMPEGILILSREGEIKFMNMELRDVLNLQYADKDEDKQGLELKMFKKYNLVEELSSPQEEEEQEHSSESLNNLIECEDWKVDEDRFYELDIFGFQPEKDEDRIFTQIRKAKVEYHEQEATLLLIRNITHIINYEKAKNVGKYQEMLTGTMSHEMLTPLNTIINLSQFIELKISQLLMNNQHTKEEQLKIINLTKQQLQLQGHSTFKDQRTEREEEFESCSESGNSPHTHTSKNDMKIPEFLLSQQRMMIMQGADEQEGLMTSAFEYQQMVKSSAIILQYLVKELIDLNNIKQNKFTPNFQGHDQQSLMESCQEIIDCYKVQAREKNIFLRLCRTSKVFLRDFEIYFDKQRYQQILINLVQNAVKFTSVGGVEIVAEIDQHNYQPQKQQQQQHNSISQFSNSHLPYQSQQENIPEISCIMSGSMKMHLRGEDCAAGSNGGQCDNCGFIITRVKDSGVGMKKEVVDKLFQLFALVQSNQTKKGLITTQGIGLGLSVNKQVIEKLGGKIKINTTPGQGTEVLFTIPYKCRNCAFQDAHHIPSLMAQNTMMMTMNTQQILNRKMTTRRNNDTQNEFSFAGEKKSELHSQRSLKSVTKGIVAALAIKSKSKQPFGGDFQSIYGSYQQSKSCAQEESQSKQTLGGDLGRKIGGLESDNLGYDSPYGPINGPNSLQFPSNLGKSEKNNNNSESFGDTEHSLNFKKGQLLQKKKTFANPKNQRLSPNQGHFHLTSPKQNMVQSAVQQNLKYSNVHQGLFSGVNGTTIRHQIGGRDSTIKETINSFGQQSAQIHAPDRDNILPLLPNRKLTDRYQASEKSALSLYNRAAQHSKPKSMRATEMEIASDIHKYKSRGRSVTGLSIHIMQHLVPENHNSSGIVYLSANDEVNHQTRELMQLNLNDYLLHGRSNYLRNLCKALDTSPNDEAPSPERFTHLLQVPNKDAFHSMSDIKLNLNQQTIKLGEKPIIEGEDSSEMPMSPGFRDTSNSFVKDRLCSAGPSSIKNNHATNSGVGALSLNYPNGSIQPGQQYQSNRSELEMFSNAQLMFKKDSSKIKKIKGYDDGLDEEGKFHFSKIVEESDQERSHVQSKELISNQGYDLNLQIEPNQMINQGPIQHQNESFGHSVHTQSQYHQKGGGLNQQVDQSRHNTNSRMESSMARPDSLVQSIRQSRREKQQLIKKSRQTSNGASKRGTDAGVLNLQSSVEETSANVPRVMPLVYNPEDKSKQQAQYQHRTVHQAEARCRRGYEL</sequence>
<dbReference type="SMART" id="SM00387">
    <property type="entry name" value="HATPase_c"/>
    <property type="match status" value="1"/>
</dbReference>
<keyword evidence="7" id="KW-1133">Transmembrane helix</keyword>
<evidence type="ECO:0000313" key="9">
    <source>
        <dbReference type="EMBL" id="TNV87448.1"/>
    </source>
</evidence>
<dbReference type="EMBL" id="RRYP01000431">
    <property type="protein sequence ID" value="TNV87448.1"/>
    <property type="molecule type" value="Genomic_DNA"/>
</dbReference>
<dbReference type="Proteomes" id="UP000785679">
    <property type="component" value="Unassembled WGS sequence"/>
</dbReference>
<feature type="transmembrane region" description="Helical" evidence="7">
    <location>
        <begin position="229"/>
        <end position="247"/>
    </location>
</feature>
<dbReference type="InterPro" id="IPR003594">
    <property type="entry name" value="HATPase_dom"/>
</dbReference>